<dbReference type="PANTHER" id="PTHR43534">
    <property type="entry name" value="MIND SUPERFAMILY P-LOOP ATPASE CONTAINING AN INSERTED FERREDOXIN DOMAIN"/>
    <property type="match status" value="1"/>
</dbReference>
<dbReference type="Pfam" id="PF01656">
    <property type="entry name" value="CbiA"/>
    <property type="match status" value="1"/>
</dbReference>
<feature type="domain" description="4Fe-4S ferredoxin-type" evidence="1">
    <location>
        <begin position="86"/>
        <end position="115"/>
    </location>
</feature>
<dbReference type="PROSITE" id="PS00198">
    <property type="entry name" value="4FE4S_FER_1"/>
    <property type="match status" value="1"/>
</dbReference>
<dbReference type="CDD" id="cd03110">
    <property type="entry name" value="SIMIBI_bact_arch"/>
    <property type="match status" value="1"/>
</dbReference>
<accession>L0L207</accession>
<dbReference type="RefSeq" id="WP_015325459.1">
    <property type="nucleotide sequence ID" value="NC_019977.1"/>
</dbReference>
<dbReference type="STRING" id="867904.Metho_2130"/>
<evidence type="ECO:0000313" key="2">
    <source>
        <dbReference type="EMBL" id="AGB50294.1"/>
    </source>
</evidence>
<dbReference type="InterPro" id="IPR002586">
    <property type="entry name" value="CobQ/CobB/MinD/ParA_Nub-bd_dom"/>
</dbReference>
<gene>
    <name evidence="2" type="ordered locus">Metho_2130</name>
</gene>
<dbReference type="Gene3D" id="3.40.50.300">
    <property type="entry name" value="P-loop containing nucleotide triphosphate hydrolases"/>
    <property type="match status" value="1"/>
</dbReference>
<dbReference type="EMBL" id="CP003362">
    <property type="protein sequence ID" value="AGB50294.1"/>
    <property type="molecule type" value="Genomic_DNA"/>
</dbReference>
<dbReference type="AlphaFoldDB" id="L0L207"/>
<dbReference type="PROSITE" id="PS51379">
    <property type="entry name" value="4FE4S_FER_2"/>
    <property type="match status" value="2"/>
</dbReference>
<feature type="domain" description="4Fe-4S ferredoxin-type" evidence="1">
    <location>
        <begin position="60"/>
        <end position="85"/>
    </location>
</feature>
<evidence type="ECO:0000259" key="1">
    <source>
        <dbReference type="PROSITE" id="PS51379"/>
    </source>
</evidence>
<dbReference type="OrthoDB" id="65817at2157"/>
<protein>
    <submittedName>
        <fullName evidence="2">p-loop ATPase, MinD superfamily</fullName>
    </submittedName>
</protein>
<keyword evidence="3" id="KW-1185">Reference proteome</keyword>
<dbReference type="KEGG" id="mhz:Metho_2130"/>
<dbReference type="SUPFAM" id="SSF52540">
    <property type="entry name" value="P-loop containing nucleoside triphosphate hydrolases"/>
    <property type="match status" value="1"/>
</dbReference>
<dbReference type="PANTHER" id="PTHR43534:SF1">
    <property type="entry name" value="4FE-4S CLUSTER CONTAINING PARA FAMILY ATPASE PROTEIN"/>
    <property type="match status" value="1"/>
</dbReference>
<dbReference type="Proteomes" id="UP000010866">
    <property type="component" value="Chromosome"/>
</dbReference>
<evidence type="ECO:0000313" key="3">
    <source>
        <dbReference type="Proteomes" id="UP000010866"/>
    </source>
</evidence>
<dbReference type="Pfam" id="PF00037">
    <property type="entry name" value="Fer4"/>
    <property type="match status" value="2"/>
</dbReference>
<dbReference type="Gene3D" id="3.30.70.20">
    <property type="match status" value="1"/>
</dbReference>
<reference evidence="3" key="1">
    <citation type="submission" date="2012-02" db="EMBL/GenBank/DDBJ databases">
        <title>Complete sequence of chromosome of Methanomethylovorans hollandica DSM 15978.</title>
        <authorList>
            <person name="Lucas S."/>
            <person name="Copeland A."/>
            <person name="Lapidus A."/>
            <person name="Glavina del Rio T."/>
            <person name="Dalin E."/>
            <person name="Tice H."/>
            <person name="Bruce D."/>
            <person name="Goodwin L."/>
            <person name="Pitluck S."/>
            <person name="Peters L."/>
            <person name="Mikhailova N."/>
            <person name="Held B."/>
            <person name="Kyrpides N."/>
            <person name="Mavromatis K."/>
            <person name="Ivanova N."/>
            <person name="Brettin T."/>
            <person name="Detter J.C."/>
            <person name="Han C."/>
            <person name="Larimer F."/>
            <person name="Land M."/>
            <person name="Hauser L."/>
            <person name="Markowitz V."/>
            <person name="Cheng J.-F."/>
            <person name="Hugenholtz P."/>
            <person name="Woyke T."/>
            <person name="Wu D."/>
            <person name="Spring S."/>
            <person name="Schroeder M."/>
            <person name="Brambilla E."/>
            <person name="Klenk H.-P."/>
            <person name="Eisen J.A."/>
        </authorList>
    </citation>
    <scope>NUCLEOTIDE SEQUENCE [LARGE SCALE GENOMIC DNA]</scope>
    <source>
        <strain evidence="3">DSM 15978 / NBRC 107637 / DMS1</strain>
    </source>
</reference>
<name>L0L207_METHD</name>
<dbReference type="GO" id="GO:0016491">
    <property type="term" value="F:oxidoreductase activity"/>
    <property type="evidence" value="ECO:0007669"/>
    <property type="project" value="UniProtKB-ARBA"/>
</dbReference>
<dbReference type="InterPro" id="IPR017896">
    <property type="entry name" value="4Fe4S_Fe-S-bd"/>
</dbReference>
<sequence>MPQKITVISGKGGTGKTTLTAAFASLANKVLIADCDVDAADIHLILDPESTSKMDFYGMEVASINEDKCSACGLCVERCRFGAISKELVIDAHICEGCGVCSLICPENAITMKEHKAGEIFRSVTRFGPLIHARLGIGEETGGKLVSMVRKISSEMAAENDIDIIIIDGPPGTGCSVIASISGVDLVFIVTEPSVSGIHDLERVLEVTAHFGIKAVVCINKYNINEEKTANIEEFCKIKGIDVVGKLPLSDIPIKAMLESQTVIEYDDSIFSGAVRDMWRKIMTCDTLKE</sequence>
<organism evidence="2 3">
    <name type="scientific">Methanomethylovorans hollandica (strain DSM 15978 / NBRC 107637 / DMS1)</name>
    <dbReference type="NCBI Taxonomy" id="867904"/>
    <lineage>
        <taxon>Archaea</taxon>
        <taxon>Methanobacteriati</taxon>
        <taxon>Methanobacteriota</taxon>
        <taxon>Stenosarchaea group</taxon>
        <taxon>Methanomicrobia</taxon>
        <taxon>Methanosarcinales</taxon>
        <taxon>Methanosarcinaceae</taxon>
        <taxon>Methanomethylovorans</taxon>
    </lineage>
</organism>
<proteinExistence type="predicted"/>
<dbReference type="InterPro" id="IPR017900">
    <property type="entry name" value="4Fe4S_Fe_S_CS"/>
</dbReference>
<dbReference type="HOGENOM" id="CLU_067767_1_0_2"/>
<dbReference type="InterPro" id="IPR027417">
    <property type="entry name" value="P-loop_NTPase"/>
</dbReference>
<dbReference type="GeneID" id="14406643"/>